<keyword evidence="1 5" id="KW-0812">Transmembrane</keyword>
<dbReference type="Pfam" id="PF04610">
    <property type="entry name" value="TrbL"/>
    <property type="match status" value="1"/>
</dbReference>
<feature type="transmembrane region" description="Helical" evidence="5">
    <location>
        <begin position="536"/>
        <end position="556"/>
    </location>
</feature>
<feature type="compositionally biased region" description="Low complexity" evidence="4">
    <location>
        <begin position="840"/>
        <end position="849"/>
    </location>
</feature>
<feature type="compositionally biased region" description="Low complexity" evidence="4">
    <location>
        <begin position="857"/>
        <end position="876"/>
    </location>
</feature>
<protein>
    <submittedName>
        <fullName evidence="6">Type IV secretion system protein</fullName>
    </submittedName>
</protein>
<keyword evidence="2 5" id="KW-1133">Transmembrane helix</keyword>
<dbReference type="Proteomes" id="UP001589698">
    <property type="component" value="Unassembled WGS sequence"/>
</dbReference>
<feature type="transmembrane region" description="Helical" evidence="5">
    <location>
        <begin position="591"/>
        <end position="613"/>
    </location>
</feature>
<feature type="region of interest" description="Disordered" evidence="4">
    <location>
        <begin position="683"/>
        <end position="714"/>
    </location>
</feature>
<organism evidence="6 7">
    <name type="scientific">Nocardioides zeicaulis</name>
    <dbReference type="NCBI Taxonomy" id="1776857"/>
    <lineage>
        <taxon>Bacteria</taxon>
        <taxon>Bacillati</taxon>
        <taxon>Actinomycetota</taxon>
        <taxon>Actinomycetes</taxon>
        <taxon>Propionibacteriales</taxon>
        <taxon>Nocardioidaceae</taxon>
        <taxon>Nocardioides</taxon>
    </lineage>
</organism>
<feature type="compositionally biased region" description="Gly residues" evidence="4">
    <location>
        <begin position="109"/>
        <end position="124"/>
    </location>
</feature>
<evidence type="ECO:0000256" key="1">
    <source>
        <dbReference type="ARBA" id="ARBA00022692"/>
    </source>
</evidence>
<dbReference type="InterPro" id="IPR007688">
    <property type="entry name" value="Conjugal_tfr_TrbL/VirB6"/>
</dbReference>
<feature type="region of interest" description="Disordered" evidence="4">
    <location>
        <begin position="324"/>
        <end position="359"/>
    </location>
</feature>
<keyword evidence="7" id="KW-1185">Reference proteome</keyword>
<dbReference type="RefSeq" id="WP_378516912.1">
    <property type="nucleotide sequence ID" value="NZ_CBCSDI010000071.1"/>
</dbReference>
<accession>A0ABV6DX11</accession>
<feature type="compositionally biased region" description="Low complexity" evidence="4">
    <location>
        <begin position="330"/>
        <end position="346"/>
    </location>
</feature>
<feature type="transmembrane region" description="Helical" evidence="5">
    <location>
        <begin position="634"/>
        <end position="655"/>
    </location>
</feature>
<proteinExistence type="predicted"/>
<evidence type="ECO:0000256" key="4">
    <source>
        <dbReference type="SAM" id="MobiDB-lite"/>
    </source>
</evidence>
<feature type="compositionally biased region" description="Pro residues" evidence="4">
    <location>
        <begin position="828"/>
        <end position="839"/>
    </location>
</feature>
<feature type="transmembrane region" description="Helical" evidence="5">
    <location>
        <begin position="479"/>
        <end position="501"/>
    </location>
</feature>
<evidence type="ECO:0000256" key="5">
    <source>
        <dbReference type="SAM" id="Phobius"/>
    </source>
</evidence>
<name>A0ABV6DX11_9ACTN</name>
<reference evidence="6 7" key="1">
    <citation type="submission" date="2024-09" db="EMBL/GenBank/DDBJ databases">
        <authorList>
            <person name="Sun Q."/>
            <person name="Mori K."/>
        </authorList>
    </citation>
    <scope>NUCLEOTIDE SEQUENCE [LARGE SCALE GENOMIC DNA]</scope>
    <source>
        <strain evidence="6 7">CCM 8654</strain>
    </source>
</reference>
<gene>
    <name evidence="6" type="ORF">ACFFJG_01870</name>
</gene>
<sequence length="908" mass="90336">MPRTVPPDLTVRLDEHGVWSRRRLIAILAAAALAATLLVTAFGYGVYRAVTPGPDTTGSRSVAPTDGWRLDQRSLDVTGPARRDAIAGAPMLDAPPSAAHPPTDASGLSGLGGLSGFGGFGENTGPGETAPSTTSTPTIEIPAGHTPGPAFVETGFPRTSQGAIGQLAQIDIAVLQAMELATAREVHAAWALPGGASPEEWWITASVRAFLDAASMGAAKDPAAWVQVEPAAALVKGTDGSDWSTVCVLLRVSATYRSTGEVALGHCERMQWVDGPAGGGAGEGAGGGVDGRAGGRWMIAPGTPPALAPSTWPGTPLATRAGWQRWKHVSSTSATPPAPSSNTPQPRTMAPTSPANWEADPATTIELPDINQRGIDWPDLNPLDDLGSVIAKAAADAWTSAMMAVWASGLFVLRVVLTFAEAFLTPDLSTDGPGRDVYAFTLWMAGGLATILVLVQLGQAAFTREGKRLARAAIGAGQFVLAYACWLGYCSILVAACGTLSRALMGSLLGIETWPEFDPLGGFDAEDITDSGTATVLAFLGVFLWLAAIGHILVYLARAASLLVLAATGPVAAAGLVADSTRSWFWKSLRWFHAAALTPVLMVLVLGIGVQFANGVAASMAAGAQQAIATALPAVMLILVSTIAPMALFKLLAFVDPGTPSGASFRQGMAAAGGVQGLLTGTASSRAGGPSGASTADGTGRSSGEQGAEEATGARFAKATQGAAGLLGPVGQAAAAGIGVVTKAGALAASLMSDQTNQAGAGQGTYGPDFSSLGGRAGKNGHQTTPGPAAHMSHHGGAGGDDSGDDGSSGEWTGGGGSGSSGPGPASSVPPSPHQPPDPNLNSNPSSPGGVPGAGAGPVSWPSSSSRLPTPPSAGSGSAGSGSAAGGSAAAGSGAAGSAAVVPIPPVA</sequence>
<keyword evidence="3 5" id="KW-0472">Membrane</keyword>
<feature type="region of interest" description="Disordered" evidence="4">
    <location>
        <begin position="53"/>
        <end position="147"/>
    </location>
</feature>
<feature type="transmembrane region" description="Helical" evidence="5">
    <location>
        <begin position="24"/>
        <end position="47"/>
    </location>
</feature>
<feature type="transmembrane region" description="Helical" evidence="5">
    <location>
        <begin position="563"/>
        <end position="585"/>
    </location>
</feature>
<evidence type="ECO:0000313" key="7">
    <source>
        <dbReference type="Proteomes" id="UP001589698"/>
    </source>
</evidence>
<feature type="compositionally biased region" description="Low complexity" evidence="4">
    <location>
        <begin position="683"/>
        <end position="696"/>
    </location>
</feature>
<evidence type="ECO:0000313" key="6">
    <source>
        <dbReference type="EMBL" id="MFC0221213.1"/>
    </source>
</evidence>
<feature type="compositionally biased region" description="Gly residues" evidence="4">
    <location>
        <begin position="812"/>
        <end position="822"/>
    </location>
</feature>
<feature type="compositionally biased region" description="Low complexity" evidence="4">
    <location>
        <begin position="125"/>
        <end position="143"/>
    </location>
</feature>
<feature type="transmembrane region" description="Helical" evidence="5">
    <location>
        <begin position="437"/>
        <end position="458"/>
    </location>
</feature>
<evidence type="ECO:0000256" key="3">
    <source>
        <dbReference type="ARBA" id="ARBA00023136"/>
    </source>
</evidence>
<feature type="compositionally biased region" description="Low complexity" evidence="4">
    <location>
        <begin position="886"/>
        <end position="900"/>
    </location>
</feature>
<comment type="caution">
    <text evidence="6">The sequence shown here is derived from an EMBL/GenBank/DDBJ whole genome shotgun (WGS) entry which is preliminary data.</text>
</comment>
<evidence type="ECO:0000256" key="2">
    <source>
        <dbReference type="ARBA" id="ARBA00022989"/>
    </source>
</evidence>
<feature type="region of interest" description="Disordered" evidence="4">
    <location>
        <begin position="758"/>
        <end position="908"/>
    </location>
</feature>
<dbReference type="EMBL" id="JBHLXH010000001">
    <property type="protein sequence ID" value="MFC0221213.1"/>
    <property type="molecule type" value="Genomic_DNA"/>
</dbReference>
<feature type="transmembrane region" description="Helical" evidence="5">
    <location>
        <begin position="397"/>
        <end position="417"/>
    </location>
</feature>